<comment type="caution">
    <text evidence="3">The sequence shown here is derived from an EMBL/GenBank/DDBJ whole genome shotgun (WGS) entry which is preliminary data.</text>
</comment>
<proteinExistence type="predicted"/>
<feature type="compositionally biased region" description="Basic and acidic residues" evidence="1">
    <location>
        <begin position="44"/>
        <end position="54"/>
    </location>
</feature>
<feature type="region of interest" description="Disordered" evidence="1">
    <location>
        <begin position="25"/>
        <end position="54"/>
    </location>
</feature>
<evidence type="ECO:0000313" key="3">
    <source>
        <dbReference type="EMBL" id="EPD33244.1"/>
    </source>
</evidence>
<keyword evidence="4" id="KW-1185">Reference proteome</keyword>
<dbReference type="AlphaFoldDB" id="S2WZY8"/>
<sequence length="54" mass="5362">MRKPLAGIAALIAAIAMMLSACTSNTPSADSSAANTDKATVTVKDAKGNDVEAP</sequence>
<dbReference type="PROSITE" id="PS51257">
    <property type="entry name" value="PROKAR_LIPOPROTEIN"/>
    <property type="match status" value="1"/>
</dbReference>
<reference evidence="3 4" key="1">
    <citation type="submission" date="2013-04" db="EMBL/GenBank/DDBJ databases">
        <title>The Genome Sequence of Propionimicrobium lymphophilum ACS-093-V-SCH5.</title>
        <authorList>
            <consortium name="The Broad Institute Genomics Platform"/>
            <person name="Earl A."/>
            <person name="Ward D."/>
            <person name="Feldgarden M."/>
            <person name="Gevers D."/>
            <person name="Saerens B."/>
            <person name="Vaneechoutte M."/>
            <person name="Walker B."/>
            <person name="Young S."/>
            <person name="Zeng Q."/>
            <person name="Gargeya S."/>
            <person name="Fitzgerald M."/>
            <person name="Haas B."/>
            <person name="Abouelleil A."/>
            <person name="Allen A.W."/>
            <person name="Alvarado L."/>
            <person name="Arachchi H.M."/>
            <person name="Berlin A.M."/>
            <person name="Chapman S.B."/>
            <person name="Gainer-Dewar J."/>
            <person name="Goldberg J."/>
            <person name="Griggs A."/>
            <person name="Gujja S."/>
            <person name="Hansen M."/>
            <person name="Howarth C."/>
            <person name="Imamovic A."/>
            <person name="Ireland A."/>
            <person name="Larimer J."/>
            <person name="McCowan C."/>
            <person name="Murphy C."/>
            <person name="Pearson M."/>
            <person name="Poon T.W."/>
            <person name="Priest M."/>
            <person name="Roberts A."/>
            <person name="Saif S."/>
            <person name="Shea T."/>
            <person name="Sisk P."/>
            <person name="Sykes S."/>
            <person name="Wortman J."/>
            <person name="Nusbaum C."/>
            <person name="Birren B."/>
        </authorList>
    </citation>
    <scope>NUCLEOTIDE SEQUENCE [LARGE SCALE GENOMIC DNA]</scope>
    <source>
        <strain evidence="3 4">ACS-093-V-SCH5</strain>
    </source>
</reference>
<name>S2WZY8_9ACTN</name>
<dbReference type="EMBL" id="AGZR01000005">
    <property type="protein sequence ID" value="EPD33244.1"/>
    <property type="molecule type" value="Genomic_DNA"/>
</dbReference>
<feature type="chain" id="PRO_5004514927" evidence="2">
    <location>
        <begin position="30"/>
        <end position="54"/>
    </location>
</feature>
<dbReference type="RefSeq" id="WP_016455619.1">
    <property type="nucleotide sequence ID" value="NZ_KE150269.1"/>
</dbReference>
<dbReference type="Proteomes" id="UP000014417">
    <property type="component" value="Unassembled WGS sequence"/>
</dbReference>
<keyword evidence="2" id="KW-0732">Signal</keyword>
<evidence type="ECO:0000256" key="1">
    <source>
        <dbReference type="SAM" id="MobiDB-lite"/>
    </source>
</evidence>
<feature type="compositionally biased region" description="Polar residues" evidence="1">
    <location>
        <begin position="25"/>
        <end position="39"/>
    </location>
</feature>
<organism evidence="3 4">
    <name type="scientific">Propionimicrobium lymphophilum ACS-093-V-SCH5</name>
    <dbReference type="NCBI Taxonomy" id="883161"/>
    <lineage>
        <taxon>Bacteria</taxon>
        <taxon>Bacillati</taxon>
        <taxon>Actinomycetota</taxon>
        <taxon>Actinomycetes</taxon>
        <taxon>Propionibacteriales</taxon>
        <taxon>Propionibacteriaceae</taxon>
        <taxon>Propionimicrobium</taxon>
    </lineage>
</organism>
<gene>
    <name evidence="3" type="ORF">HMPREF9306_00776</name>
</gene>
<protein>
    <submittedName>
        <fullName evidence="3">Uncharacterized protein</fullName>
    </submittedName>
</protein>
<dbReference type="STRING" id="883161.HMPREF9306_00776"/>
<evidence type="ECO:0000256" key="2">
    <source>
        <dbReference type="SAM" id="SignalP"/>
    </source>
</evidence>
<dbReference type="HOGENOM" id="CLU_3046811_0_0_11"/>
<evidence type="ECO:0000313" key="4">
    <source>
        <dbReference type="Proteomes" id="UP000014417"/>
    </source>
</evidence>
<accession>S2WZY8</accession>
<feature type="signal peptide" evidence="2">
    <location>
        <begin position="1"/>
        <end position="29"/>
    </location>
</feature>